<evidence type="ECO:0000313" key="4">
    <source>
        <dbReference type="Proteomes" id="UP000681317"/>
    </source>
</evidence>
<feature type="transmembrane region" description="Helical" evidence="1">
    <location>
        <begin position="62"/>
        <end position="82"/>
    </location>
</feature>
<organism evidence="3 4">
    <name type="scientific">Noviluteimonas caseinilytica</name>
    <dbReference type="NCBI Taxonomy" id="2675101"/>
    <lineage>
        <taxon>Bacteria</taxon>
        <taxon>Pseudomonadati</taxon>
        <taxon>Pseudomonadota</taxon>
        <taxon>Gammaproteobacteria</taxon>
        <taxon>Lysobacterales</taxon>
        <taxon>Lysobacteraceae</taxon>
        <taxon>Noviluteimonas</taxon>
    </lineage>
</organism>
<dbReference type="Proteomes" id="UP000681317">
    <property type="component" value="Chromosome"/>
</dbReference>
<feature type="transmembrane region" description="Helical" evidence="1">
    <location>
        <begin position="6"/>
        <end position="25"/>
    </location>
</feature>
<sequence>MPLYVVIVCASVLLPTFLAVAFIFLHRKWQDRDGRRSPIEGKAIYGAGEQLRKRIEDHTDSAQAALLMLFWLGPYFLAVWALSKVEWGHVRWGVGEWIFLIAFIALVAWSIRHIVHHGRLRRRANEGLKAELFTAQQLNRLIASGCTVIHDVPGDKFNLDHVVIGPRAVYMVETKSVRKPAKTHPDAHKVSFDGEVLRFPHFASRGPIEQARRQAEWLRTYLRDTLKASINVVPVVALPGWWIDSTGRNPDLVRVFNPAGRGASFMADGAARSIPHEMAGLIAQALVIRYPTDDTKK</sequence>
<feature type="domain" description="NERD" evidence="2">
    <location>
        <begin position="126"/>
        <end position="241"/>
    </location>
</feature>
<dbReference type="RefSeq" id="WP_213437312.1">
    <property type="nucleotide sequence ID" value="NZ_AP024545.1"/>
</dbReference>
<dbReference type="InterPro" id="IPR011528">
    <property type="entry name" value="NERD"/>
</dbReference>
<dbReference type="PROSITE" id="PS50965">
    <property type="entry name" value="NERD"/>
    <property type="match status" value="1"/>
</dbReference>
<accession>A0ABM7Q595</accession>
<name>A0ABM7Q595_9GAMM</name>
<keyword evidence="1" id="KW-1133">Transmembrane helix</keyword>
<keyword evidence="1" id="KW-0472">Membrane</keyword>
<keyword evidence="1" id="KW-0812">Transmembrane</keyword>
<protein>
    <recommendedName>
        <fullName evidence="2">NERD domain-containing protein</fullName>
    </recommendedName>
</protein>
<reference evidence="3 4" key="1">
    <citation type="submission" date="2021-03" db="EMBL/GenBank/DDBJ databases">
        <title>Complete Genome Sequences of Two Lysobacter Strains Isolated from Sea Water (Lysobacter caseinilyticus) and Soil (Lysobacter helvus) in South Korea.</title>
        <authorList>
            <person name="Watanabe Y."/>
            <person name="Arakawa K."/>
        </authorList>
    </citation>
    <scope>NUCLEOTIDE SEQUENCE [LARGE SCALE GENOMIC DNA]</scope>
    <source>
        <strain evidence="3 4">KVB24</strain>
    </source>
</reference>
<feature type="transmembrane region" description="Helical" evidence="1">
    <location>
        <begin position="94"/>
        <end position="115"/>
    </location>
</feature>
<dbReference type="Pfam" id="PF08378">
    <property type="entry name" value="NERD"/>
    <property type="match status" value="1"/>
</dbReference>
<evidence type="ECO:0000256" key="1">
    <source>
        <dbReference type="SAM" id="Phobius"/>
    </source>
</evidence>
<dbReference type="EMBL" id="AP024545">
    <property type="protein sequence ID" value="BCT92492.1"/>
    <property type="molecule type" value="Genomic_DNA"/>
</dbReference>
<evidence type="ECO:0000313" key="3">
    <source>
        <dbReference type="EMBL" id="BCT92492.1"/>
    </source>
</evidence>
<gene>
    <name evidence="3" type="ORF">LYSCAS_15160</name>
</gene>
<proteinExistence type="predicted"/>
<evidence type="ECO:0000259" key="2">
    <source>
        <dbReference type="PROSITE" id="PS50965"/>
    </source>
</evidence>
<keyword evidence="4" id="KW-1185">Reference proteome</keyword>